<dbReference type="OrthoDB" id="2853096at2"/>
<accession>A0A6N6NPL6</accession>
<sequence>MSTTKRKEEKPITIGSCTAYIAEYTGAVPDHKTLCVAGNRLAYSKGGATITYSKETQEVQDDLGLIRKTITTSDSAKVKLGLLGWVGTTLKKLESTARVSEDAEGGIRTTKIGGVGNDDGKTYALCLHHEDKADGDCWWTIVGKNTAGFEFVYAPDSETKIEPEFTAESLDDDGTLIIFEEQIKENLG</sequence>
<gene>
    <name evidence="1" type="ORF">F8C90_09745</name>
</gene>
<dbReference type="AlphaFoldDB" id="A0A6N6NPL6"/>
<evidence type="ECO:0000313" key="1">
    <source>
        <dbReference type="EMBL" id="KAB1636606.1"/>
    </source>
</evidence>
<dbReference type="RefSeq" id="WP_158050329.1">
    <property type="nucleotide sequence ID" value="NZ_WAJR01000033.1"/>
</dbReference>
<dbReference type="GeneID" id="98658694"/>
<dbReference type="Proteomes" id="UP000468668">
    <property type="component" value="Unassembled WGS sequence"/>
</dbReference>
<reference evidence="1 2" key="1">
    <citation type="submission" date="2019-09" db="EMBL/GenBank/DDBJ databases">
        <title>Whole genome shotgun sequencing (WGS) of Ellagibacter isourolithinifaciens DSM 104140(T) and Adlercreutzia muris DSM 29508(T).</title>
        <authorList>
            <person name="Stoll D.A."/>
            <person name="Danylec N."/>
            <person name="Huch M."/>
        </authorList>
    </citation>
    <scope>NUCLEOTIDE SEQUENCE [LARGE SCALE GENOMIC DNA]</scope>
    <source>
        <strain evidence="1 2">DSM 104140</strain>
    </source>
</reference>
<keyword evidence="2" id="KW-1185">Reference proteome</keyword>
<dbReference type="EMBL" id="WAJR01000033">
    <property type="protein sequence ID" value="KAB1636606.1"/>
    <property type="molecule type" value="Genomic_DNA"/>
</dbReference>
<name>A0A6N6NPL6_9ACTN</name>
<comment type="caution">
    <text evidence="1">The sequence shown here is derived from an EMBL/GenBank/DDBJ whole genome shotgun (WGS) entry which is preliminary data.</text>
</comment>
<protein>
    <recommendedName>
        <fullName evidence="3">Phage tail protein</fullName>
    </recommendedName>
</protein>
<organism evidence="1 2">
    <name type="scientific">Ellagibacter isourolithinifaciens</name>
    <dbReference type="NCBI Taxonomy" id="2137581"/>
    <lineage>
        <taxon>Bacteria</taxon>
        <taxon>Bacillati</taxon>
        <taxon>Actinomycetota</taxon>
        <taxon>Coriobacteriia</taxon>
        <taxon>Eggerthellales</taxon>
        <taxon>Eggerthellaceae</taxon>
        <taxon>Ellagibacter</taxon>
    </lineage>
</organism>
<evidence type="ECO:0000313" key="2">
    <source>
        <dbReference type="Proteomes" id="UP000468668"/>
    </source>
</evidence>
<proteinExistence type="predicted"/>
<evidence type="ECO:0008006" key="3">
    <source>
        <dbReference type="Google" id="ProtNLM"/>
    </source>
</evidence>